<dbReference type="InterPro" id="IPR003313">
    <property type="entry name" value="AraC-bd"/>
</dbReference>
<proteinExistence type="predicted"/>
<comment type="caution">
    <text evidence="5">The sequence shown here is derived from an EMBL/GenBank/DDBJ whole genome shotgun (WGS) entry which is preliminary data.</text>
</comment>
<organism evidence="5 6">
    <name type="scientific">Paenibacillus mendelii</name>
    <dbReference type="NCBI Taxonomy" id="206163"/>
    <lineage>
        <taxon>Bacteria</taxon>
        <taxon>Bacillati</taxon>
        <taxon>Bacillota</taxon>
        <taxon>Bacilli</taxon>
        <taxon>Bacillales</taxon>
        <taxon>Paenibacillaceae</taxon>
        <taxon>Paenibacillus</taxon>
    </lineage>
</organism>
<dbReference type="PANTHER" id="PTHR43280">
    <property type="entry name" value="ARAC-FAMILY TRANSCRIPTIONAL REGULATOR"/>
    <property type="match status" value="1"/>
</dbReference>
<evidence type="ECO:0000256" key="2">
    <source>
        <dbReference type="ARBA" id="ARBA00023125"/>
    </source>
</evidence>
<dbReference type="PANTHER" id="PTHR43280:SF2">
    <property type="entry name" value="HTH-TYPE TRANSCRIPTIONAL REGULATOR EXSA"/>
    <property type="match status" value="1"/>
</dbReference>
<feature type="domain" description="HTH araC/xylS-type" evidence="4">
    <location>
        <begin position="186"/>
        <end position="284"/>
    </location>
</feature>
<name>A0ABV6JAK9_9BACL</name>
<dbReference type="Gene3D" id="1.10.10.60">
    <property type="entry name" value="Homeodomain-like"/>
    <property type="match status" value="2"/>
</dbReference>
<dbReference type="RefSeq" id="WP_204818747.1">
    <property type="nucleotide sequence ID" value="NZ_JANHOF010000005.1"/>
</dbReference>
<reference evidence="5 6" key="1">
    <citation type="submission" date="2024-09" db="EMBL/GenBank/DDBJ databases">
        <authorList>
            <person name="Sun Q."/>
            <person name="Mori K."/>
        </authorList>
    </citation>
    <scope>NUCLEOTIDE SEQUENCE [LARGE SCALE GENOMIC DNA]</scope>
    <source>
        <strain evidence="5 6">CCM 4839</strain>
    </source>
</reference>
<evidence type="ECO:0000256" key="3">
    <source>
        <dbReference type="ARBA" id="ARBA00023163"/>
    </source>
</evidence>
<sequence>MDKKQPERLTSESYMSYDSHFGIFRHRIADTIAVHWHEFFEMAFVTSGEGTHILNGTSYPLTRGSLFLLSPADFHEIVPSPGTPVELYNFIFSERTLREDLYYDSFQSAADLQYTFEGERLAVIESEFMRIWMESSNRQFATPIVIQGALERIVIELARALRATPLTDLSAQGSSSNESHAQTAVRKTLTYLQHHFRESITLDDAAKQARLSPNYYSECFHKQFGISFQTYLQELRLQFAGSLLKVSDLPVTEICFAAGFNTLPHFERMFKRKFGLSPRQFRKLAE</sequence>
<evidence type="ECO:0000313" key="6">
    <source>
        <dbReference type="Proteomes" id="UP001589818"/>
    </source>
</evidence>
<dbReference type="Pfam" id="PF02311">
    <property type="entry name" value="AraC_binding"/>
    <property type="match status" value="1"/>
</dbReference>
<keyword evidence="1" id="KW-0805">Transcription regulation</keyword>
<dbReference type="SUPFAM" id="SSF51215">
    <property type="entry name" value="Regulatory protein AraC"/>
    <property type="match status" value="1"/>
</dbReference>
<dbReference type="InterPro" id="IPR009057">
    <property type="entry name" value="Homeodomain-like_sf"/>
</dbReference>
<dbReference type="EMBL" id="JBHLVF010000023">
    <property type="protein sequence ID" value="MFC0392831.1"/>
    <property type="molecule type" value="Genomic_DNA"/>
</dbReference>
<keyword evidence="3" id="KW-0804">Transcription</keyword>
<evidence type="ECO:0000259" key="4">
    <source>
        <dbReference type="PROSITE" id="PS01124"/>
    </source>
</evidence>
<dbReference type="InterPro" id="IPR018060">
    <property type="entry name" value="HTH_AraC"/>
</dbReference>
<evidence type="ECO:0000256" key="1">
    <source>
        <dbReference type="ARBA" id="ARBA00023015"/>
    </source>
</evidence>
<dbReference type="Gene3D" id="2.60.120.10">
    <property type="entry name" value="Jelly Rolls"/>
    <property type="match status" value="1"/>
</dbReference>
<accession>A0ABV6JAK9</accession>
<keyword evidence="2" id="KW-0238">DNA-binding</keyword>
<dbReference type="SMART" id="SM00342">
    <property type="entry name" value="HTH_ARAC"/>
    <property type="match status" value="1"/>
</dbReference>
<dbReference type="PRINTS" id="PR00032">
    <property type="entry name" value="HTHARAC"/>
</dbReference>
<evidence type="ECO:0000313" key="5">
    <source>
        <dbReference type="EMBL" id="MFC0392831.1"/>
    </source>
</evidence>
<dbReference type="SUPFAM" id="SSF46689">
    <property type="entry name" value="Homeodomain-like"/>
    <property type="match status" value="2"/>
</dbReference>
<dbReference type="InterPro" id="IPR020449">
    <property type="entry name" value="Tscrpt_reg_AraC-type_HTH"/>
</dbReference>
<dbReference type="InterPro" id="IPR037923">
    <property type="entry name" value="HTH-like"/>
</dbReference>
<dbReference type="Proteomes" id="UP001589818">
    <property type="component" value="Unassembled WGS sequence"/>
</dbReference>
<gene>
    <name evidence="5" type="ORF">ACFFJ8_15780</name>
</gene>
<keyword evidence="6" id="KW-1185">Reference proteome</keyword>
<dbReference type="PROSITE" id="PS01124">
    <property type="entry name" value="HTH_ARAC_FAMILY_2"/>
    <property type="match status" value="1"/>
</dbReference>
<dbReference type="InterPro" id="IPR014710">
    <property type="entry name" value="RmlC-like_jellyroll"/>
</dbReference>
<protein>
    <submittedName>
        <fullName evidence="5">Helix-turn-helix domain-containing protein</fullName>
    </submittedName>
</protein>
<dbReference type="Pfam" id="PF12833">
    <property type="entry name" value="HTH_18"/>
    <property type="match status" value="1"/>
</dbReference>